<name>A0A803N8A2_CHEQI</name>
<evidence type="ECO:0008006" key="3">
    <source>
        <dbReference type="Google" id="ProtNLM"/>
    </source>
</evidence>
<sequence length="108" mass="12294">MEAIISLENEFLIQPDGTSIPSEIMNNKSFYPYFKDSIGAIDGTHVRVKISNSNAPSIDPDEELIAEVDRELLNSRRRPRRNAINEDTEEGKNIRDNIAAQMWNAYVL</sequence>
<protein>
    <recommendedName>
        <fullName evidence="3">DDE Tnp4 domain-containing protein</fullName>
    </recommendedName>
</protein>
<dbReference type="AlphaFoldDB" id="A0A803N8A2"/>
<keyword evidence="2" id="KW-1185">Reference proteome</keyword>
<reference evidence="1" key="2">
    <citation type="submission" date="2021-03" db="UniProtKB">
        <authorList>
            <consortium name="EnsemblPlants"/>
        </authorList>
    </citation>
    <scope>IDENTIFICATION</scope>
</reference>
<dbReference type="EnsemblPlants" id="AUR62042046-RA">
    <property type="protein sequence ID" value="AUR62042046-RA:cds"/>
    <property type="gene ID" value="AUR62042046"/>
</dbReference>
<dbReference type="Gramene" id="AUR62042046-RA">
    <property type="protein sequence ID" value="AUR62042046-RA:cds"/>
    <property type="gene ID" value="AUR62042046"/>
</dbReference>
<accession>A0A803N8A2</accession>
<proteinExistence type="predicted"/>
<reference evidence="1" key="1">
    <citation type="journal article" date="2017" name="Nature">
        <title>The genome of Chenopodium quinoa.</title>
        <authorList>
            <person name="Jarvis D.E."/>
            <person name="Ho Y.S."/>
            <person name="Lightfoot D.J."/>
            <person name="Schmoeckel S.M."/>
            <person name="Li B."/>
            <person name="Borm T.J.A."/>
            <person name="Ohyanagi H."/>
            <person name="Mineta K."/>
            <person name="Michell C.T."/>
            <person name="Saber N."/>
            <person name="Kharbatia N.M."/>
            <person name="Rupper R.R."/>
            <person name="Sharp A.R."/>
            <person name="Dally N."/>
            <person name="Boughton B.A."/>
            <person name="Woo Y.H."/>
            <person name="Gao G."/>
            <person name="Schijlen E.G.W.M."/>
            <person name="Guo X."/>
            <person name="Momin A.A."/>
            <person name="Negrao S."/>
            <person name="Al-Babili S."/>
            <person name="Gehring C."/>
            <person name="Roessner U."/>
            <person name="Jung C."/>
            <person name="Murphy K."/>
            <person name="Arold S.T."/>
            <person name="Gojobori T."/>
            <person name="van der Linden C.G."/>
            <person name="van Loo E.N."/>
            <person name="Jellen E.N."/>
            <person name="Maughan P.J."/>
            <person name="Tester M."/>
        </authorList>
    </citation>
    <scope>NUCLEOTIDE SEQUENCE [LARGE SCALE GENOMIC DNA]</scope>
    <source>
        <strain evidence="1">cv. PI 614886</strain>
    </source>
</reference>
<organism evidence="1 2">
    <name type="scientific">Chenopodium quinoa</name>
    <name type="common">Quinoa</name>
    <dbReference type="NCBI Taxonomy" id="63459"/>
    <lineage>
        <taxon>Eukaryota</taxon>
        <taxon>Viridiplantae</taxon>
        <taxon>Streptophyta</taxon>
        <taxon>Embryophyta</taxon>
        <taxon>Tracheophyta</taxon>
        <taxon>Spermatophyta</taxon>
        <taxon>Magnoliopsida</taxon>
        <taxon>eudicotyledons</taxon>
        <taxon>Gunneridae</taxon>
        <taxon>Pentapetalae</taxon>
        <taxon>Caryophyllales</taxon>
        <taxon>Chenopodiaceae</taxon>
        <taxon>Chenopodioideae</taxon>
        <taxon>Atripliceae</taxon>
        <taxon>Chenopodium</taxon>
    </lineage>
</organism>
<dbReference type="Proteomes" id="UP000596660">
    <property type="component" value="Unplaced"/>
</dbReference>
<evidence type="ECO:0000313" key="2">
    <source>
        <dbReference type="Proteomes" id="UP000596660"/>
    </source>
</evidence>
<evidence type="ECO:0000313" key="1">
    <source>
        <dbReference type="EnsemblPlants" id="AUR62042046-RA:cds"/>
    </source>
</evidence>